<evidence type="ECO:0000256" key="1">
    <source>
        <dbReference type="ARBA" id="ARBA00001974"/>
    </source>
</evidence>
<dbReference type="SUPFAM" id="SSF51905">
    <property type="entry name" value="FAD/NAD(P)-binding domain"/>
    <property type="match status" value="1"/>
</dbReference>
<feature type="domain" description="FAD-dependent oxidoreductase 2 FAD-binding" evidence="12">
    <location>
        <begin position="6"/>
        <end position="369"/>
    </location>
</feature>
<dbReference type="Pfam" id="PF00890">
    <property type="entry name" value="FAD_binding_2"/>
    <property type="match status" value="1"/>
</dbReference>
<comment type="pathway">
    <text evidence="2">Cofactor biosynthesis; NAD(+) biosynthesis; iminoaspartate from L-aspartate (oxidase route): step 1/1.</text>
</comment>
<evidence type="ECO:0000256" key="5">
    <source>
        <dbReference type="ARBA" id="ARBA00021901"/>
    </source>
</evidence>
<dbReference type="Gene3D" id="3.50.50.60">
    <property type="entry name" value="FAD/NAD(P)-binding domain"/>
    <property type="match status" value="1"/>
</dbReference>
<dbReference type="GO" id="GO:0033765">
    <property type="term" value="F:steroid dehydrogenase activity, acting on the CH-CH group of donors"/>
    <property type="evidence" value="ECO:0007669"/>
    <property type="project" value="UniProtKB-ARBA"/>
</dbReference>
<dbReference type="Gene3D" id="3.90.700.10">
    <property type="entry name" value="Succinate dehydrogenase/fumarate reductase flavoprotein, catalytic domain"/>
    <property type="match status" value="1"/>
</dbReference>
<evidence type="ECO:0000313" key="13">
    <source>
        <dbReference type="EMBL" id="MPW25089.1"/>
    </source>
</evidence>
<dbReference type="RefSeq" id="WP_152802213.1">
    <property type="nucleotide sequence ID" value="NZ_WHNX01000005.1"/>
</dbReference>
<dbReference type="InterPro" id="IPR003953">
    <property type="entry name" value="FAD-dep_OxRdtase_2_FAD-bd"/>
</dbReference>
<evidence type="ECO:0000313" key="14">
    <source>
        <dbReference type="Proteomes" id="UP000440004"/>
    </source>
</evidence>
<evidence type="ECO:0000256" key="11">
    <source>
        <dbReference type="ARBA" id="ARBA00048305"/>
    </source>
</evidence>
<accession>A0A6A7K6H6</accession>
<dbReference type="SUPFAM" id="SSF56425">
    <property type="entry name" value="Succinate dehydrogenase/fumarate reductase flavoprotein, catalytic domain"/>
    <property type="match status" value="1"/>
</dbReference>
<comment type="cofactor">
    <cofactor evidence="1">
        <name>FAD</name>
        <dbReference type="ChEBI" id="CHEBI:57692"/>
    </cofactor>
</comment>
<dbReference type="EMBL" id="WHNX01000005">
    <property type="protein sequence ID" value="MPW25089.1"/>
    <property type="molecule type" value="Genomic_DNA"/>
</dbReference>
<keyword evidence="8" id="KW-0274">FAD</keyword>
<dbReference type="Proteomes" id="UP000440004">
    <property type="component" value="Unassembled WGS sequence"/>
</dbReference>
<keyword evidence="14" id="KW-1185">Reference proteome</keyword>
<proteinExistence type="inferred from homology"/>
<dbReference type="NCBIfam" id="NF004820">
    <property type="entry name" value="PRK06175.1"/>
    <property type="match status" value="1"/>
</dbReference>
<evidence type="ECO:0000256" key="6">
    <source>
        <dbReference type="ARBA" id="ARBA00022630"/>
    </source>
</evidence>
<protein>
    <recommendedName>
        <fullName evidence="5">L-aspartate oxidase</fullName>
        <ecNumber evidence="4">1.4.3.16</ecNumber>
    </recommendedName>
    <alternativeName>
        <fullName evidence="10">Quinolinate synthase B</fullName>
    </alternativeName>
</protein>
<dbReference type="GO" id="GO:0008734">
    <property type="term" value="F:L-aspartate oxidase activity"/>
    <property type="evidence" value="ECO:0007669"/>
    <property type="project" value="UniProtKB-EC"/>
</dbReference>
<comment type="caution">
    <text evidence="13">The sequence shown here is derived from an EMBL/GenBank/DDBJ whole genome shotgun (WGS) entry which is preliminary data.</text>
</comment>
<dbReference type="FunFam" id="3.90.700.10:FF:000002">
    <property type="entry name" value="L-aspartate oxidase"/>
    <property type="match status" value="1"/>
</dbReference>
<reference evidence="13 14" key="1">
    <citation type="submission" date="2019-10" db="EMBL/GenBank/DDBJ databases">
        <title>Alkalibaculum tamaniensis sp.nov., a new alkaliphilic acetogen, isolated on methoxylated aromatics from a mud volcano.</title>
        <authorList>
            <person name="Khomyakova M.A."/>
            <person name="Merkel A.Y."/>
            <person name="Bonch-Osmolovskaya E.A."/>
            <person name="Slobodkin A.I."/>
        </authorList>
    </citation>
    <scope>NUCLEOTIDE SEQUENCE [LARGE SCALE GENOMIC DNA]</scope>
    <source>
        <strain evidence="13 14">M08DMB</strain>
    </source>
</reference>
<evidence type="ECO:0000259" key="12">
    <source>
        <dbReference type="Pfam" id="PF00890"/>
    </source>
</evidence>
<evidence type="ECO:0000256" key="2">
    <source>
        <dbReference type="ARBA" id="ARBA00004950"/>
    </source>
</evidence>
<dbReference type="PANTHER" id="PTHR42716:SF2">
    <property type="entry name" value="L-ASPARTATE OXIDASE, CHLOROPLASTIC"/>
    <property type="match status" value="1"/>
</dbReference>
<sequence>MNQVYDVVIVGSGLSGLYCALNLDSNLNILIVSKGQLDENNTYLAQGGISTAKNDEDLDSYIQDTLNAGQHKNDISAVTTLAKESMENITLLEKLGVPFDRIDGNLSFTKEGAHSINRIVHVKDETGKYLWKTLIDCTKEKSNITIMDNTYLADIIYRDNTCYGGIIFNKGKQVNVYSKFIVLATGGIGGIFNDSTSQRILIGDAITLALKHNIKVKDLEYIQFHPTGLYDNDYYGRRFLISEAVRGEGGILLNEHGKRFVNELLPRDIVTNAIREEIRKSKVPYVFLDISFLPKYFILKRFPMIYEKCLQVGIDISKDPMLVIPSQHYHMGGVMVDLDSKSSMHRLYVIGEAACTGIHGKNRLASNSLLEGLVFSKRGADSINSSFQSITIKKVPAAQINQTPNELSKYNKQLLKKELQRRSSDLYDELFDNR</sequence>
<dbReference type="GO" id="GO:0034628">
    <property type="term" value="P:'de novo' NAD+ biosynthetic process from L-aspartate"/>
    <property type="evidence" value="ECO:0007669"/>
    <property type="project" value="TreeGrafter"/>
</dbReference>
<evidence type="ECO:0000256" key="10">
    <source>
        <dbReference type="ARBA" id="ARBA00030386"/>
    </source>
</evidence>
<dbReference type="InterPro" id="IPR036188">
    <property type="entry name" value="FAD/NAD-bd_sf"/>
</dbReference>
<dbReference type="InterPro" id="IPR027477">
    <property type="entry name" value="Succ_DH/fumarate_Rdtase_cat_sf"/>
</dbReference>
<organism evidence="13 14">
    <name type="scientific">Alkalibaculum sporogenes</name>
    <dbReference type="NCBI Taxonomy" id="2655001"/>
    <lineage>
        <taxon>Bacteria</taxon>
        <taxon>Bacillati</taxon>
        <taxon>Bacillota</taxon>
        <taxon>Clostridia</taxon>
        <taxon>Eubacteriales</taxon>
        <taxon>Eubacteriaceae</taxon>
        <taxon>Alkalibaculum</taxon>
    </lineage>
</organism>
<comment type="similarity">
    <text evidence="3">Belongs to the FAD-dependent oxidoreductase 2 family. NadB subfamily.</text>
</comment>
<dbReference type="InterPro" id="IPR005288">
    <property type="entry name" value="NadB"/>
</dbReference>
<comment type="catalytic activity">
    <reaction evidence="11">
        <text>L-aspartate + O2 = iminosuccinate + H2O2</text>
        <dbReference type="Rhea" id="RHEA:25876"/>
        <dbReference type="ChEBI" id="CHEBI:15379"/>
        <dbReference type="ChEBI" id="CHEBI:16240"/>
        <dbReference type="ChEBI" id="CHEBI:29991"/>
        <dbReference type="ChEBI" id="CHEBI:77875"/>
        <dbReference type="EC" id="1.4.3.16"/>
    </reaction>
    <physiologicalReaction direction="left-to-right" evidence="11">
        <dbReference type="Rhea" id="RHEA:25877"/>
    </physiologicalReaction>
</comment>
<evidence type="ECO:0000256" key="8">
    <source>
        <dbReference type="ARBA" id="ARBA00022827"/>
    </source>
</evidence>
<keyword evidence="9 13" id="KW-0560">Oxidoreductase</keyword>
<evidence type="ECO:0000256" key="7">
    <source>
        <dbReference type="ARBA" id="ARBA00022642"/>
    </source>
</evidence>
<keyword evidence="7" id="KW-0662">Pyridine nucleotide biosynthesis</keyword>
<dbReference type="EC" id="1.4.3.16" evidence="4"/>
<dbReference type="UniPathway" id="UPA00253">
    <property type="reaction ID" value="UER00326"/>
</dbReference>
<gene>
    <name evidence="13" type="ORF">GC105_04715</name>
</gene>
<name>A0A6A7K6H6_9FIRM</name>
<keyword evidence="6" id="KW-0285">Flavoprotein</keyword>
<evidence type="ECO:0000256" key="3">
    <source>
        <dbReference type="ARBA" id="ARBA00008562"/>
    </source>
</evidence>
<evidence type="ECO:0000256" key="9">
    <source>
        <dbReference type="ARBA" id="ARBA00023002"/>
    </source>
</evidence>
<dbReference type="AlphaFoldDB" id="A0A6A7K6H6"/>
<dbReference type="PANTHER" id="PTHR42716">
    <property type="entry name" value="L-ASPARTATE OXIDASE"/>
    <property type="match status" value="1"/>
</dbReference>
<evidence type="ECO:0000256" key="4">
    <source>
        <dbReference type="ARBA" id="ARBA00012173"/>
    </source>
</evidence>